<accession>A0A1Y1XMM0</accession>
<dbReference type="Gene3D" id="3.40.50.1000">
    <property type="entry name" value="HAD superfamily/HAD-like"/>
    <property type="match status" value="1"/>
</dbReference>
<dbReference type="STRING" id="1754192.A0A1Y1XMM0"/>
<dbReference type="GO" id="GO:0004805">
    <property type="term" value="F:trehalose-phosphatase activity"/>
    <property type="evidence" value="ECO:0007669"/>
    <property type="project" value="TreeGrafter"/>
</dbReference>
<dbReference type="FunFam" id="3.40.50.2000:FF:000036">
    <property type="entry name" value="Alpha,alpha-trehalose-phosphate synthase subunit Tps2"/>
    <property type="match status" value="1"/>
</dbReference>
<dbReference type="GO" id="GO:0005829">
    <property type="term" value="C:cytosol"/>
    <property type="evidence" value="ECO:0007669"/>
    <property type="project" value="TreeGrafter"/>
</dbReference>
<dbReference type="EMBL" id="MCFG01000014">
    <property type="protein sequence ID" value="ORX86945.1"/>
    <property type="molecule type" value="Genomic_DNA"/>
</dbReference>
<dbReference type="NCBIfam" id="TIGR01484">
    <property type="entry name" value="HAD-SF-IIB"/>
    <property type="match status" value="1"/>
</dbReference>
<dbReference type="Pfam" id="PF00982">
    <property type="entry name" value="Glyco_transf_20"/>
    <property type="match status" value="1"/>
</dbReference>
<dbReference type="GO" id="GO:0003825">
    <property type="term" value="F:alpha,alpha-trehalose-phosphate synthase (UDP-forming) activity"/>
    <property type="evidence" value="ECO:0007669"/>
    <property type="project" value="TreeGrafter"/>
</dbReference>
<proteinExistence type="inferred from homology"/>
<dbReference type="FunFam" id="3.30.70.1020:FF:000002">
    <property type="entry name" value="Trehalose-6-phosphate synthase 2"/>
    <property type="match status" value="1"/>
</dbReference>
<dbReference type="SUPFAM" id="SSF56784">
    <property type="entry name" value="HAD-like"/>
    <property type="match status" value="1"/>
</dbReference>
<dbReference type="PANTHER" id="PTHR10788:SF123">
    <property type="entry name" value="TREHALOSE-PHOSPHATASE"/>
    <property type="match status" value="1"/>
</dbReference>
<dbReference type="NCBIfam" id="TIGR00685">
    <property type="entry name" value="T6PP"/>
    <property type="match status" value="1"/>
</dbReference>
<dbReference type="FunFam" id="3.40.50.1000:FF:000052">
    <property type="entry name" value="Alpha,alpha-trehalose-phosphate synthase [UDP-forming] 6"/>
    <property type="match status" value="1"/>
</dbReference>
<dbReference type="InterPro" id="IPR001830">
    <property type="entry name" value="Glyco_trans_20"/>
</dbReference>
<evidence type="ECO:0000256" key="2">
    <source>
        <dbReference type="ARBA" id="ARBA00006330"/>
    </source>
</evidence>
<dbReference type="Proteomes" id="UP000193944">
    <property type="component" value="Unassembled WGS sequence"/>
</dbReference>
<dbReference type="InterPro" id="IPR003337">
    <property type="entry name" value="Trehalose_PPase"/>
</dbReference>
<organism evidence="3 4">
    <name type="scientific">Anaeromyces robustus</name>
    <dbReference type="NCBI Taxonomy" id="1754192"/>
    <lineage>
        <taxon>Eukaryota</taxon>
        <taxon>Fungi</taxon>
        <taxon>Fungi incertae sedis</taxon>
        <taxon>Chytridiomycota</taxon>
        <taxon>Chytridiomycota incertae sedis</taxon>
        <taxon>Neocallimastigomycetes</taxon>
        <taxon>Neocallimastigales</taxon>
        <taxon>Neocallimastigaceae</taxon>
        <taxon>Anaeromyces</taxon>
    </lineage>
</organism>
<sequence length="750" mass="85980">MELNKNFNSKWEFTHRQSHSAMNSGIQVLKQKLGTDRVIHIGLPGELETTDGKKISWSELNENTEMKESLINELYCELKQIPLLIEPETIHSYYNGYCKSVLWPLFHYILQNYTSGRKENEYWEAYKLVNEIFTKKIVEIYQPGDLIWFQDYHFLVAPSLLRKAIPTCTIGLFLHTPFPTSEIFRSLSKKKEILKGVLGSNLVGFQTYSYCRHFVSNCTRILGLESTPRGVEYNGSITSVEIFPIGIDVENLQKELETSNIKKKIASFKERYAGKKIIIGSDKLDKTKGVEYKLKAYQKFLRLYPEWQNKVILIQITTQNSDNDVDNNLQGEISELVARINGEFGTIEHQPLLYYQNNIDRSEYYALLSVADVALITSLRDGMNTMSYDYIVCQKDKFGPLILSEFTGVAGSLSDALMINPWDQTGIANSIYEALTMPKEEQIIKYKQLYKIVSTQTVQSWTKSFVTELLRNSHSYDPSVPIPLLERNNIKEKYINAKKRLIFFDYDGTLTPICKTPAAAVPSIEMLAALRTLTYNPNNIIFIISGRDQAFLDKYLGHIRNLGMSAEHGFLIKYPGGVWVNSESETDLSWKKDVEEIFNFYTERTQGSFVEQKKCAITWHYRLADPDYGAFQAKECKNHIENSVLSKYPIEILHGKKCLEVRPITVNKGEIVRQLINVHPDCDFVLCAGDDRTDEDMFKALSNLEISKDNIFTTIVGPPSKKSTAQWRVNEPSDLIDIMEVLAQCNDNNN</sequence>
<dbReference type="GO" id="GO:0005992">
    <property type="term" value="P:trehalose biosynthetic process"/>
    <property type="evidence" value="ECO:0007669"/>
    <property type="project" value="InterPro"/>
</dbReference>
<protein>
    <submittedName>
        <fullName evidence="3">Uncharacterized protein</fullName>
    </submittedName>
</protein>
<dbReference type="CDD" id="cd03788">
    <property type="entry name" value="GT20_TPS"/>
    <property type="match status" value="1"/>
</dbReference>
<dbReference type="PANTHER" id="PTHR10788">
    <property type="entry name" value="TREHALOSE-6-PHOSPHATE SYNTHASE"/>
    <property type="match status" value="1"/>
</dbReference>
<reference evidence="3 4" key="2">
    <citation type="submission" date="2016-08" db="EMBL/GenBank/DDBJ databases">
        <title>Pervasive Adenine N6-methylation of Active Genes in Fungi.</title>
        <authorList>
            <consortium name="DOE Joint Genome Institute"/>
            <person name="Mondo S.J."/>
            <person name="Dannebaum R.O."/>
            <person name="Kuo R.C."/>
            <person name="Labutti K."/>
            <person name="Haridas S."/>
            <person name="Kuo A."/>
            <person name="Salamov A."/>
            <person name="Ahrendt S.R."/>
            <person name="Lipzen A."/>
            <person name="Sullivan W."/>
            <person name="Andreopoulos W.B."/>
            <person name="Clum A."/>
            <person name="Lindquist E."/>
            <person name="Daum C."/>
            <person name="Ramamoorthy G.K."/>
            <person name="Gryganskyi A."/>
            <person name="Culley D."/>
            <person name="Magnuson J.K."/>
            <person name="James T.Y."/>
            <person name="O'Malley M.A."/>
            <person name="Stajich J.E."/>
            <person name="Spatafora J.W."/>
            <person name="Visel A."/>
            <person name="Grigoriev I.V."/>
        </authorList>
    </citation>
    <scope>NUCLEOTIDE SEQUENCE [LARGE SCALE GENOMIC DNA]</scope>
    <source>
        <strain evidence="3 4">S4</strain>
    </source>
</reference>
<dbReference type="NCBIfam" id="NF011071">
    <property type="entry name" value="PRK14501.1"/>
    <property type="match status" value="1"/>
</dbReference>
<comment type="similarity">
    <text evidence="1">In the N-terminal section; belongs to the glycosyltransferase 20 family.</text>
</comment>
<dbReference type="Gene3D" id="3.30.70.1020">
    <property type="entry name" value="Trehalose-6-phosphate phosphatase related protein, domain 2"/>
    <property type="match status" value="1"/>
</dbReference>
<dbReference type="AlphaFoldDB" id="A0A1Y1XMM0"/>
<dbReference type="InterPro" id="IPR006379">
    <property type="entry name" value="HAD-SF_hydro_IIB"/>
</dbReference>
<evidence type="ECO:0000256" key="1">
    <source>
        <dbReference type="ARBA" id="ARBA00005409"/>
    </source>
</evidence>
<evidence type="ECO:0000313" key="3">
    <source>
        <dbReference type="EMBL" id="ORX86945.1"/>
    </source>
</evidence>
<dbReference type="Gene3D" id="3.40.50.2000">
    <property type="entry name" value="Glycogen Phosphorylase B"/>
    <property type="match status" value="2"/>
</dbReference>
<evidence type="ECO:0000313" key="4">
    <source>
        <dbReference type="Proteomes" id="UP000193944"/>
    </source>
</evidence>
<keyword evidence="4" id="KW-1185">Reference proteome</keyword>
<dbReference type="Pfam" id="PF02358">
    <property type="entry name" value="Trehalose_PPase"/>
    <property type="match status" value="1"/>
</dbReference>
<dbReference type="InterPro" id="IPR023214">
    <property type="entry name" value="HAD_sf"/>
</dbReference>
<dbReference type="GO" id="GO:0005946">
    <property type="term" value="C:alpha,alpha-trehalose-phosphate synthase complex (UDP-forming)"/>
    <property type="evidence" value="ECO:0007669"/>
    <property type="project" value="TreeGrafter"/>
</dbReference>
<name>A0A1Y1XMM0_9FUNG</name>
<dbReference type="OrthoDB" id="755951at2759"/>
<dbReference type="InterPro" id="IPR036412">
    <property type="entry name" value="HAD-like_sf"/>
</dbReference>
<comment type="similarity">
    <text evidence="2">In the C-terminal section; belongs to the trehalose phosphatase family.</text>
</comment>
<comment type="caution">
    <text evidence="3">The sequence shown here is derived from an EMBL/GenBank/DDBJ whole genome shotgun (WGS) entry which is preliminary data.</text>
</comment>
<dbReference type="CDD" id="cd01627">
    <property type="entry name" value="HAD_TPP"/>
    <property type="match status" value="1"/>
</dbReference>
<gene>
    <name evidence="3" type="ORF">BCR32DRAFT_260684</name>
</gene>
<reference evidence="3 4" key="1">
    <citation type="submission" date="2016-08" db="EMBL/GenBank/DDBJ databases">
        <title>A Parts List for Fungal Cellulosomes Revealed by Comparative Genomics.</title>
        <authorList>
            <consortium name="DOE Joint Genome Institute"/>
            <person name="Haitjema C.H."/>
            <person name="Gilmore S.P."/>
            <person name="Henske J.K."/>
            <person name="Solomon K.V."/>
            <person name="De Groot R."/>
            <person name="Kuo A."/>
            <person name="Mondo S.J."/>
            <person name="Salamov A.A."/>
            <person name="Labutti K."/>
            <person name="Zhao Z."/>
            <person name="Chiniquy J."/>
            <person name="Barry K."/>
            <person name="Brewer H.M."/>
            <person name="Purvine S.O."/>
            <person name="Wright A.T."/>
            <person name="Boxma B."/>
            <person name="Van Alen T."/>
            <person name="Hackstein J.H."/>
            <person name="Baker S.E."/>
            <person name="Grigoriev I.V."/>
            <person name="O'Malley M.A."/>
        </authorList>
    </citation>
    <scope>NUCLEOTIDE SEQUENCE [LARGE SCALE GENOMIC DNA]</scope>
    <source>
        <strain evidence="3 4">S4</strain>
    </source>
</reference>
<dbReference type="SUPFAM" id="SSF53756">
    <property type="entry name" value="UDP-Glycosyltransferase/glycogen phosphorylase"/>
    <property type="match status" value="1"/>
</dbReference>